<comment type="caution">
    <text evidence="2">The sequence shown here is derived from an EMBL/GenBank/DDBJ whole genome shotgun (WGS) entry which is preliminary data.</text>
</comment>
<dbReference type="OrthoDB" id="5929525at2"/>
<evidence type="ECO:0008006" key="4">
    <source>
        <dbReference type="Google" id="ProtNLM"/>
    </source>
</evidence>
<evidence type="ECO:0000313" key="3">
    <source>
        <dbReference type="Proteomes" id="UP000255334"/>
    </source>
</evidence>
<feature type="transmembrane region" description="Helical" evidence="1">
    <location>
        <begin position="246"/>
        <end position="264"/>
    </location>
</feature>
<evidence type="ECO:0000313" key="2">
    <source>
        <dbReference type="EMBL" id="RDS82454.1"/>
    </source>
</evidence>
<gene>
    <name evidence="2" type="ORF">DWU99_13665</name>
</gene>
<feature type="transmembrane region" description="Helical" evidence="1">
    <location>
        <begin position="221"/>
        <end position="239"/>
    </location>
</feature>
<dbReference type="Proteomes" id="UP000255334">
    <property type="component" value="Unassembled WGS sequence"/>
</dbReference>
<dbReference type="RefSeq" id="WP_115478629.1">
    <property type="nucleotide sequence ID" value="NZ_QRBF01000005.1"/>
</dbReference>
<dbReference type="EMBL" id="QRBF01000005">
    <property type="protein sequence ID" value="RDS82454.1"/>
    <property type="molecule type" value="Genomic_DNA"/>
</dbReference>
<feature type="transmembrane region" description="Helical" evidence="1">
    <location>
        <begin position="52"/>
        <end position="71"/>
    </location>
</feature>
<evidence type="ECO:0000256" key="1">
    <source>
        <dbReference type="SAM" id="Phobius"/>
    </source>
</evidence>
<keyword evidence="1" id="KW-1133">Transmembrane helix</keyword>
<feature type="transmembrane region" description="Helical" evidence="1">
    <location>
        <begin position="191"/>
        <end position="215"/>
    </location>
</feature>
<protein>
    <recommendedName>
        <fullName evidence="4">MASE1 domain-containing protein</fullName>
    </recommendedName>
</protein>
<accession>A0A370X215</accession>
<keyword evidence="1" id="KW-0472">Membrane</keyword>
<sequence>MGKGILDNLWARQLAVALGYALMYWVVAQTFASAPWPFAASLRVTCLLVMPYRYWLALVVGEIGPLIYNNIEFVDRFGLTYAAINTIPSVAVGMPVVWWFRSRAALFPARHLVDIKKLLWCVLTLSVVWGLLYYATVSTARLPTGPYRVPEGTFFLYLSNLYLAMLVIVPWVVMIRVYPRKKEWRLPPFRVLIAGALVQDVAMATFALAALAFLHHVAIDMMKPAAMMALFLPPAWLVLKHGWGAAVLGTLSLVAMCSLLEWSWTAELGIPQAQMFVAIAMTCLHTFGARISTQLHQYEKLALDAKNRQDAVQHALVSGEHRLKHNSQALESMAGILRLDYAYMLEHFVPQTDQADFSQQALLLQRHIHRLAENTHPSAWRERGVGAALYETIGLALREADIAYWCDIPVRDLNFLSQNLQAGVYRVACEAVTRVSASPSCIGVRLAVRIGRLHGISGAVLRIESMANETHVAHAVLQAEERRRVAPKLGASMNNLDELRRLTEVFDGLLHYRSLANGIRISVLLCETSSQVRRQRKHRMPMRLWVR</sequence>
<organism evidence="2 3">
    <name type="scientific">Dyella psychrodurans</name>
    <dbReference type="NCBI Taxonomy" id="1927960"/>
    <lineage>
        <taxon>Bacteria</taxon>
        <taxon>Pseudomonadati</taxon>
        <taxon>Pseudomonadota</taxon>
        <taxon>Gammaproteobacteria</taxon>
        <taxon>Lysobacterales</taxon>
        <taxon>Rhodanobacteraceae</taxon>
        <taxon>Dyella</taxon>
    </lineage>
</organism>
<feature type="transmembrane region" description="Helical" evidence="1">
    <location>
        <begin position="118"/>
        <end position="135"/>
    </location>
</feature>
<feature type="transmembrane region" description="Helical" evidence="1">
    <location>
        <begin position="155"/>
        <end position="179"/>
    </location>
</feature>
<dbReference type="AlphaFoldDB" id="A0A370X215"/>
<proteinExistence type="predicted"/>
<keyword evidence="1" id="KW-0812">Transmembrane</keyword>
<name>A0A370X215_9GAMM</name>
<reference evidence="2 3" key="1">
    <citation type="submission" date="2018-07" db="EMBL/GenBank/DDBJ databases">
        <title>Dyella monticola sp. nov. and Dyella psychrodurans sp. nov. isolated from monsoon evergreen broad-leaved forest soil of Dinghu Mountain, China.</title>
        <authorList>
            <person name="Gao Z."/>
            <person name="Qiu L."/>
        </authorList>
    </citation>
    <scope>NUCLEOTIDE SEQUENCE [LARGE SCALE GENOMIC DNA]</scope>
    <source>
        <strain evidence="2 3">4MSK11</strain>
    </source>
</reference>
<feature type="transmembrane region" description="Helical" evidence="1">
    <location>
        <begin position="20"/>
        <end position="40"/>
    </location>
</feature>
<keyword evidence="3" id="KW-1185">Reference proteome</keyword>
<feature type="transmembrane region" description="Helical" evidence="1">
    <location>
        <begin position="77"/>
        <end position="98"/>
    </location>
</feature>